<protein>
    <submittedName>
        <fullName evidence="1">Uncharacterized protein</fullName>
    </submittedName>
</protein>
<dbReference type="AlphaFoldDB" id="A0A916J4B4"/>
<evidence type="ECO:0000313" key="1">
    <source>
        <dbReference type="EMBL" id="CAG4883743.1"/>
    </source>
</evidence>
<organism evidence="1 2">
    <name type="scientific">Georgfuchsia toluolica</name>
    <dbReference type="NCBI Taxonomy" id="424218"/>
    <lineage>
        <taxon>Bacteria</taxon>
        <taxon>Pseudomonadati</taxon>
        <taxon>Pseudomonadota</taxon>
        <taxon>Betaproteobacteria</taxon>
        <taxon>Nitrosomonadales</taxon>
        <taxon>Sterolibacteriaceae</taxon>
        <taxon>Georgfuchsia</taxon>
    </lineage>
</organism>
<sequence>MHKKVAAACVNYLLGGMFVCAHEKTDADEICAKRPVPA</sequence>
<accession>A0A916J4B4</accession>
<name>A0A916J4B4_9PROT</name>
<gene>
    <name evidence="1" type="ORF">GTOL_11626</name>
</gene>
<dbReference type="EMBL" id="CAJQUM010000001">
    <property type="protein sequence ID" value="CAG4883743.1"/>
    <property type="molecule type" value="Genomic_DNA"/>
</dbReference>
<comment type="caution">
    <text evidence="1">The sequence shown here is derived from an EMBL/GenBank/DDBJ whole genome shotgun (WGS) entry which is preliminary data.</text>
</comment>
<proteinExistence type="predicted"/>
<evidence type="ECO:0000313" key="2">
    <source>
        <dbReference type="Proteomes" id="UP000742786"/>
    </source>
</evidence>
<reference evidence="1" key="1">
    <citation type="submission" date="2021-04" db="EMBL/GenBank/DDBJ databases">
        <authorList>
            <person name="Hornung B."/>
        </authorList>
    </citation>
    <scope>NUCLEOTIDE SEQUENCE</scope>
    <source>
        <strain evidence="1">G5G6</strain>
    </source>
</reference>
<dbReference type="Proteomes" id="UP000742786">
    <property type="component" value="Unassembled WGS sequence"/>
</dbReference>
<keyword evidence="2" id="KW-1185">Reference proteome</keyword>